<dbReference type="Pfam" id="PF01758">
    <property type="entry name" value="SBF"/>
    <property type="match status" value="1"/>
</dbReference>
<dbReference type="EMBL" id="CP043311">
    <property type="protein sequence ID" value="QEY60605.1"/>
    <property type="molecule type" value="Genomic_DNA"/>
</dbReference>
<feature type="transmembrane region" description="Helical" evidence="5">
    <location>
        <begin position="6"/>
        <end position="29"/>
    </location>
</feature>
<name>A0A5J6QF35_9GAMM</name>
<dbReference type="GO" id="GO:0016020">
    <property type="term" value="C:membrane"/>
    <property type="evidence" value="ECO:0007669"/>
    <property type="project" value="UniProtKB-SubCell"/>
</dbReference>
<evidence type="ECO:0000313" key="7">
    <source>
        <dbReference type="Proteomes" id="UP000327179"/>
    </source>
</evidence>
<feature type="transmembrane region" description="Helical" evidence="5">
    <location>
        <begin position="182"/>
        <end position="202"/>
    </location>
</feature>
<dbReference type="KEGG" id="plal:FXN65_00555"/>
<evidence type="ECO:0000256" key="4">
    <source>
        <dbReference type="ARBA" id="ARBA00023136"/>
    </source>
</evidence>
<accession>A0A5J6QF35</accession>
<proteinExistence type="predicted"/>
<dbReference type="PANTHER" id="PTHR10361">
    <property type="entry name" value="SODIUM-BILE ACID COTRANSPORTER"/>
    <property type="match status" value="1"/>
</dbReference>
<evidence type="ECO:0000256" key="1">
    <source>
        <dbReference type="ARBA" id="ARBA00004141"/>
    </source>
</evidence>
<reference evidence="6 7" key="1">
    <citation type="submission" date="2019-08" db="EMBL/GenBank/DDBJ databases">
        <title>Whole-genome Sequencing of e-waste polymer degrading bacterium Pseudomonas sp. strain PE08.</title>
        <authorList>
            <person name="Kirdat K."/>
            <person name="Debbarma P."/>
            <person name="Narawade N."/>
            <person name="Suyal D."/>
            <person name="Thorat V."/>
            <person name="Shouche Y."/>
            <person name="Goel R."/>
            <person name="Yadav A."/>
        </authorList>
    </citation>
    <scope>NUCLEOTIDE SEQUENCE [LARGE SCALE GENOMIC DNA]</scope>
    <source>
        <strain evidence="6 7">PE08</strain>
    </source>
</reference>
<dbReference type="RefSeq" id="WP_151131159.1">
    <property type="nucleotide sequence ID" value="NZ_CP043311.1"/>
</dbReference>
<feature type="transmembrane region" description="Helical" evidence="5">
    <location>
        <begin position="100"/>
        <end position="124"/>
    </location>
</feature>
<organism evidence="6 7">
    <name type="scientific">Metapseudomonas lalkuanensis</name>
    <dbReference type="NCBI Taxonomy" id="2604832"/>
    <lineage>
        <taxon>Bacteria</taxon>
        <taxon>Pseudomonadati</taxon>
        <taxon>Pseudomonadota</taxon>
        <taxon>Gammaproteobacteria</taxon>
        <taxon>Pseudomonadales</taxon>
        <taxon>Pseudomonadaceae</taxon>
        <taxon>Metapseudomonas</taxon>
    </lineage>
</organism>
<dbReference type="Gene3D" id="1.20.1530.20">
    <property type="match status" value="1"/>
</dbReference>
<keyword evidence="4 5" id="KW-0472">Membrane</keyword>
<evidence type="ECO:0000313" key="6">
    <source>
        <dbReference type="EMBL" id="QEY60605.1"/>
    </source>
</evidence>
<protein>
    <submittedName>
        <fullName evidence="6">Bile acid:sodium symporter family protein</fullName>
    </submittedName>
</protein>
<feature type="transmembrane region" description="Helical" evidence="5">
    <location>
        <begin position="267"/>
        <end position="289"/>
    </location>
</feature>
<dbReference type="Proteomes" id="UP000327179">
    <property type="component" value="Chromosome"/>
</dbReference>
<keyword evidence="7" id="KW-1185">Reference proteome</keyword>
<evidence type="ECO:0000256" key="2">
    <source>
        <dbReference type="ARBA" id="ARBA00022692"/>
    </source>
</evidence>
<keyword evidence="2 5" id="KW-0812">Transmembrane</keyword>
<evidence type="ECO:0000256" key="3">
    <source>
        <dbReference type="ARBA" id="ARBA00022989"/>
    </source>
</evidence>
<comment type="subcellular location">
    <subcellularLocation>
        <location evidence="1">Membrane</location>
        <topology evidence="1">Multi-pass membrane protein</topology>
    </subcellularLocation>
</comment>
<dbReference type="InterPro" id="IPR038770">
    <property type="entry name" value="Na+/solute_symporter_sf"/>
</dbReference>
<dbReference type="PANTHER" id="PTHR10361:SF28">
    <property type="entry name" value="P3 PROTEIN-RELATED"/>
    <property type="match status" value="1"/>
</dbReference>
<keyword evidence="3 5" id="KW-1133">Transmembrane helix</keyword>
<gene>
    <name evidence="6" type="ORF">FXN65_00555</name>
</gene>
<dbReference type="InterPro" id="IPR004710">
    <property type="entry name" value="Bilac:Na_transpt"/>
</dbReference>
<feature type="transmembrane region" description="Helical" evidence="5">
    <location>
        <begin position="144"/>
        <end position="170"/>
    </location>
</feature>
<dbReference type="InterPro" id="IPR002657">
    <property type="entry name" value="BilAc:Na_symport/Acr3"/>
</dbReference>
<feature type="transmembrane region" description="Helical" evidence="5">
    <location>
        <begin position="41"/>
        <end position="63"/>
    </location>
</feature>
<sequence>MNYDSSQQLILGLVLAALIFGVALELRLAHFLLVLRRPLPALVGLLCQCLLLPWLTLVATLFLDLRPGLELGMLLVAACPGGNLSNVITHLARGNTALSVSVTSLSSLLAILSLPLNFAATASLNPDTAAFLRGQMSSLDVDASGIIGGLVLLLVLPLLAGMAAGNLAPAFSTRVLPWFKRFSLLAFGLFLVVAAAGNWQLLVANAGLVLLVVVGHNAGALLLGWSASRLTGLADADRRALTIEVGMQNSGLALGLILTQFGGQVDMALVAGFWGLWHIVSGLLLVAVWRRNPPRGQEELSCAS</sequence>
<evidence type="ECO:0000256" key="5">
    <source>
        <dbReference type="SAM" id="Phobius"/>
    </source>
</evidence>
<feature type="transmembrane region" description="Helical" evidence="5">
    <location>
        <begin position="208"/>
        <end position="228"/>
    </location>
</feature>
<dbReference type="AlphaFoldDB" id="A0A5J6QF35"/>
<feature type="transmembrane region" description="Helical" evidence="5">
    <location>
        <begin position="240"/>
        <end position="261"/>
    </location>
</feature>